<dbReference type="PANTHER" id="PTHR43237">
    <property type="entry name" value="NADP-DEPENDENT MALIC ENZYME"/>
    <property type="match status" value="1"/>
</dbReference>
<dbReference type="InterPro" id="IPR042113">
    <property type="entry name" value="P_AcTrfase_dom1"/>
</dbReference>
<dbReference type="OrthoDB" id="9805787at2"/>
<evidence type="ECO:0000256" key="2">
    <source>
        <dbReference type="ARBA" id="ARBA00001946"/>
    </source>
</evidence>
<dbReference type="InterPro" id="IPR042112">
    <property type="entry name" value="P_AcTrfase_dom2"/>
</dbReference>
<evidence type="ECO:0000256" key="8">
    <source>
        <dbReference type="ARBA" id="ARBA00023268"/>
    </source>
</evidence>
<keyword evidence="11" id="KW-0521">NADP</keyword>
<dbReference type="EMBL" id="LAJE02000363">
    <property type="protein sequence ID" value="OEO28566.1"/>
    <property type="molecule type" value="Genomic_DNA"/>
</dbReference>
<keyword evidence="15" id="KW-1185">Reference proteome</keyword>
<dbReference type="Gene3D" id="3.40.50.10380">
    <property type="entry name" value="Malic enzyme, N-terminal domain"/>
    <property type="match status" value="1"/>
</dbReference>
<sequence length="763" mass="82932">MSADLTEQKKALREAALHFHQFPKPGKLEIQATKPLGNQRDLSLAYSPGVAAPCEEIAADPEAVTKYTSRGNLVAVISNGTAVLGLGHIGALASKPVMEGKAVLFKKFAGIDVFDIEIDEADPQRFIEVVRPLEPTFGGINLEDIKAPECFAIEEALRERMKIPVFHDDQHGTAIIVGAAVLNGLELSGKKIEDVKICTSGAGAAAIACLNILVALGARLENIWVADKDGLLTDKRDDVNDKWRGRFCRQSNATTLAEVIDGADIFLGLSAAGALKPEMLQKMGPNPLILALANPNPEIMPEVAKEIRPDAMVCTGRSDYPNQVNNVLCFPFIFRGALDVGATTINEEMKLAAAQAIAKLAHDPGLEVSPSGQPAVYGPEHIIPNPFDQRLILRIAPAVARAAMESGVAKRPITNFQAYHDSLNRFVFRSGLVMKPVIDKVIGQQKRVAFADGEDERVLRAAQVMIEDRMALPILIGRPQVIESRLQRFGLTIKPGRDFEVVNPEDDPRYRDYVELFHSLVGRNGVTPDIARTIVRTNTTVIAALSVKRGDADAMLCGFQGRFIKHVRDIRSIIGLQEGVKDVSALSMLIMPRGVFFLADTYVNMDPTPDELVAIALQARDHLKRFNIEARAALLSYSNFGSRDGDTAYKMREAYQKLKAVAPEMIIEGEMQGDLALNDELRSRYIPESVLKGEANLLLFPNLDSANLSMTLLKEMNNALAVGPILMGPRAPAHILAPSTTSRGIVNMTAIAASEAVALGERS</sequence>
<dbReference type="SUPFAM" id="SSF53223">
    <property type="entry name" value="Aminoacid dehydrogenase-like, N-terminal domain"/>
    <property type="match status" value="1"/>
</dbReference>
<dbReference type="InterPro" id="IPR002505">
    <property type="entry name" value="PTA_PTB"/>
</dbReference>
<reference evidence="14 15" key="1">
    <citation type="journal article" date="2015" name="Genome Announc.">
        <title>Genome Assemblies of Three Soil-Associated Devosia species: D. insulae, D. limi, and D. soli.</title>
        <authorList>
            <person name="Hassan Y.I."/>
            <person name="Lepp D."/>
            <person name="Zhou T."/>
        </authorList>
    </citation>
    <scope>NUCLEOTIDE SEQUENCE [LARGE SCALE GENOMIC DNA]</scope>
    <source>
        <strain evidence="14 15">DS-56</strain>
    </source>
</reference>
<dbReference type="FunFam" id="3.40.50.10380:FF:000003">
    <property type="entry name" value="NADP-dependent malic enzyme"/>
    <property type="match status" value="1"/>
</dbReference>
<dbReference type="InterPro" id="IPR046346">
    <property type="entry name" value="Aminoacid_DH-like_N_sf"/>
</dbReference>
<feature type="binding site" evidence="10">
    <location>
        <position position="144"/>
    </location>
    <ligand>
        <name>a divalent metal cation</name>
        <dbReference type="ChEBI" id="CHEBI:60240"/>
    </ligand>
</feature>
<organism evidence="14 15">
    <name type="scientific">Devosia insulae DS-56</name>
    <dbReference type="NCBI Taxonomy" id="1116389"/>
    <lineage>
        <taxon>Bacteria</taxon>
        <taxon>Pseudomonadati</taxon>
        <taxon>Pseudomonadota</taxon>
        <taxon>Alphaproteobacteria</taxon>
        <taxon>Hyphomicrobiales</taxon>
        <taxon>Devosiaceae</taxon>
        <taxon>Devosia</taxon>
    </lineage>
</organism>
<gene>
    <name evidence="14" type="ORF">VW23_003750</name>
</gene>
<dbReference type="CDD" id="cd05311">
    <property type="entry name" value="NAD_bind_2_malic_enz"/>
    <property type="match status" value="1"/>
</dbReference>
<evidence type="ECO:0000259" key="13">
    <source>
        <dbReference type="SMART" id="SM01274"/>
    </source>
</evidence>
<dbReference type="GO" id="GO:0004470">
    <property type="term" value="F:malic enzyme activity"/>
    <property type="evidence" value="ECO:0007669"/>
    <property type="project" value="InterPro"/>
</dbReference>
<dbReference type="GO" id="GO:0046872">
    <property type="term" value="F:metal ion binding"/>
    <property type="evidence" value="ECO:0007669"/>
    <property type="project" value="UniProtKB-KW"/>
</dbReference>
<dbReference type="Gene3D" id="3.40.50.10950">
    <property type="match status" value="1"/>
</dbReference>
<feature type="domain" description="Malic enzyme NAD-binding" evidence="12">
    <location>
        <begin position="170"/>
        <end position="404"/>
    </location>
</feature>
<evidence type="ECO:0000256" key="4">
    <source>
        <dbReference type="ARBA" id="ARBA00008756"/>
    </source>
</evidence>
<evidence type="ECO:0000256" key="3">
    <source>
        <dbReference type="ARBA" id="ARBA00007686"/>
    </source>
</evidence>
<dbReference type="Pfam" id="PF00390">
    <property type="entry name" value="malic"/>
    <property type="match status" value="1"/>
</dbReference>
<dbReference type="GO" id="GO:0051287">
    <property type="term" value="F:NAD binding"/>
    <property type="evidence" value="ECO:0007669"/>
    <property type="project" value="InterPro"/>
</dbReference>
<dbReference type="Proteomes" id="UP000095463">
    <property type="component" value="Unassembled WGS sequence"/>
</dbReference>
<comment type="cofactor">
    <cofactor evidence="2">
        <name>Mg(2+)</name>
        <dbReference type="ChEBI" id="CHEBI:18420"/>
    </cofactor>
</comment>
<evidence type="ECO:0000256" key="5">
    <source>
        <dbReference type="ARBA" id="ARBA00011823"/>
    </source>
</evidence>
<comment type="caution">
    <text evidence="14">The sequence shown here is derived from an EMBL/GenBank/DDBJ whole genome shotgun (WGS) entry which is preliminary data.</text>
</comment>
<evidence type="ECO:0000256" key="1">
    <source>
        <dbReference type="ARBA" id="ARBA00001936"/>
    </source>
</evidence>
<feature type="binding site" evidence="11">
    <location>
        <position position="294"/>
    </location>
    <ligand>
        <name>a divalent metal cation</name>
        <dbReference type="ChEBI" id="CHEBI:60240"/>
    </ligand>
</feature>
<dbReference type="Pfam" id="PF03949">
    <property type="entry name" value="Malic_M"/>
    <property type="match status" value="1"/>
</dbReference>
<evidence type="ECO:0000313" key="14">
    <source>
        <dbReference type="EMBL" id="OEO28566.1"/>
    </source>
</evidence>
<dbReference type="PANTHER" id="PTHR43237:SF4">
    <property type="entry name" value="NADP-DEPENDENT MALIC ENZYME"/>
    <property type="match status" value="1"/>
</dbReference>
<evidence type="ECO:0000256" key="10">
    <source>
        <dbReference type="PIRSR" id="PIRSR036684-2"/>
    </source>
</evidence>
<comment type="similarity">
    <text evidence="3">In the N-terminal section; belongs to the malic enzymes family.</text>
</comment>
<accession>A0A1E5XIZ1</accession>
<proteinExistence type="inferred from homology"/>
<comment type="cofactor">
    <cofactor evidence="1">
        <name>Mn(2+)</name>
        <dbReference type="ChEBI" id="CHEBI:29035"/>
    </cofactor>
</comment>
<keyword evidence="6 10" id="KW-0479">Metal-binding</keyword>
<name>A0A1E5XIZ1_9HYPH</name>
<evidence type="ECO:0000256" key="9">
    <source>
        <dbReference type="PIRSR" id="PIRSR036684-1"/>
    </source>
</evidence>
<dbReference type="GO" id="GO:0016746">
    <property type="term" value="F:acyltransferase activity"/>
    <property type="evidence" value="ECO:0007669"/>
    <property type="project" value="InterPro"/>
</dbReference>
<dbReference type="SMART" id="SM01274">
    <property type="entry name" value="malic"/>
    <property type="match status" value="1"/>
</dbReference>
<dbReference type="GO" id="GO:0006108">
    <property type="term" value="P:malate metabolic process"/>
    <property type="evidence" value="ECO:0007669"/>
    <property type="project" value="InterPro"/>
</dbReference>
<dbReference type="GO" id="GO:0016616">
    <property type="term" value="F:oxidoreductase activity, acting on the CH-OH group of donors, NAD or NADP as acceptor"/>
    <property type="evidence" value="ECO:0007669"/>
    <property type="project" value="InterPro"/>
</dbReference>
<dbReference type="SUPFAM" id="SSF51735">
    <property type="entry name" value="NAD(P)-binding Rossmann-fold domains"/>
    <property type="match status" value="1"/>
</dbReference>
<dbReference type="InterPro" id="IPR012188">
    <property type="entry name" value="ME_PTA"/>
</dbReference>
<keyword evidence="8" id="KW-0511">Multifunctional enzyme</keyword>
<comment type="subunit">
    <text evidence="5">Homooctamer.</text>
</comment>
<feature type="active site" description="Proton acceptor" evidence="9">
    <location>
        <position position="101"/>
    </location>
</feature>
<dbReference type="PIRSF" id="PIRSF036684">
    <property type="entry name" value="ME_PTA"/>
    <property type="match status" value="1"/>
</dbReference>
<comment type="similarity">
    <text evidence="4">In the C-terminal section; belongs to the phosphate acetyltransferase and butyryltransferase family.</text>
</comment>
<dbReference type="Gene3D" id="3.40.50.10750">
    <property type="entry name" value="Isocitrate/Isopropylmalate dehydrogenase-like"/>
    <property type="match status" value="1"/>
</dbReference>
<dbReference type="InterPro" id="IPR045213">
    <property type="entry name" value="Malic_NAD-bd_bact_type"/>
</dbReference>
<dbReference type="InterPro" id="IPR036291">
    <property type="entry name" value="NAD(P)-bd_dom_sf"/>
</dbReference>
<dbReference type="SMART" id="SM00919">
    <property type="entry name" value="Malic_M"/>
    <property type="match status" value="1"/>
</dbReference>
<keyword evidence="7" id="KW-0560">Oxidoreductase</keyword>
<feature type="binding site" evidence="11">
    <location>
        <position position="169"/>
    </location>
    <ligand>
        <name>a divalent metal cation</name>
        <dbReference type="ChEBI" id="CHEBI:60240"/>
    </ligand>
</feature>
<evidence type="ECO:0000256" key="7">
    <source>
        <dbReference type="ARBA" id="ARBA00023002"/>
    </source>
</evidence>
<dbReference type="InterPro" id="IPR051674">
    <property type="entry name" value="Malate_Decarboxylase"/>
</dbReference>
<feature type="domain" description="Malic enzyme N-terminal" evidence="13">
    <location>
        <begin position="25"/>
        <end position="158"/>
    </location>
</feature>
<evidence type="ECO:0000259" key="12">
    <source>
        <dbReference type="SMART" id="SM00919"/>
    </source>
</evidence>
<dbReference type="InterPro" id="IPR037062">
    <property type="entry name" value="Malic_N_dom_sf"/>
</dbReference>
<dbReference type="RefSeq" id="WP_069912050.1">
    <property type="nucleotide sequence ID" value="NZ_LAJE02000363.1"/>
</dbReference>
<dbReference type="InterPro" id="IPR012302">
    <property type="entry name" value="Malic_NAD-bd"/>
</dbReference>
<evidence type="ECO:0000256" key="11">
    <source>
        <dbReference type="PIRSR" id="PIRSR036684-3"/>
    </source>
</evidence>
<dbReference type="Gene3D" id="3.40.50.720">
    <property type="entry name" value="NAD(P)-binding Rossmann-like Domain"/>
    <property type="match status" value="1"/>
</dbReference>
<dbReference type="FunFam" id="3.40.50.720:FF:000095">
    <property type="entry name" value="NADP-dependent malic enzyme"/>
    <property type="match status" value="1"/>
</dbReference>
<evidence type="ECO:0000313" key="15">
    <source>
        <dbReference type="Proteomes" id="UP000095463"/>
    </source>
</evidence>
<feature type="binding site" evidence="11">
    <location>
        <begin position="83"/>
        <end position="90"/>
    </location>
    <ligand>
        <name>NADP(+)</name>
        <dbReference type="ChEBI" id="CHEBI:58349"/>
    </ligand>
</feature>
<protein>
    <submittedName>
        <fullName evidence="14">Malic enzyme</fullName>
    </submittedName>
</protein>
<dbReference type="AlphaFoldDB" id="A0A1E5XIZ1"/>
<dbReference type="Pfam" id="PF01515">
    <property type="entry name" value="PTA_PTB"/>
    <property type="match status" value="1"/>
</dbReference>
<feature type="binding site" evidence="10">
    <location>
        <position position="143"/>
    </location>
    <ligand>
        <name>a divalent metal cation</name>
        <dbReference type="ChEBI" id="CHEBI:60240"/>
    </ligand>
</feature>
<evidence type="ECO:0000256" key="6">
    <source>
        <dbReference type="ARBA" id="ARBA00022723"/>
    </source>
</evidence>
<dbReference type="SUPFAM" id="SSF53659">
    <property type="entry name" value="Isocitrate/Isopropylmalate dehydrogenase-like"/>
    <property type="match status" value="1"/>
</dbReference>
<dbReference type="InterPro" id="IPR012301">
    <property type="entry name" value="Malic_N_dom"/>
</dbReference>